<evidence type="ECO:0000313" key="14">
    <source>
        <dbReference type="Proteomes" id="UP000827092"/>
    </source>
</evidence>
<sequence>MSFKKLIEDWLEEGFLRFETSYEKVSEESSLVPYLKNDEGQNITPRPLYPTFVVDVELDPNFLVEYFEVIERALPKAKEHVNKKVTKDKYVKTSGIIKSSLVGKENIISSIDYKRNSIFLSKVIFSTYELPDILVPKTSPQYDAVLTRNDLYKHSLSLRQSHPSDILDQSTLVGYAESEDKIAQTTPILFEEKECLVNSFLMKAHYSRPEFATKTPLKSFTEYMNAKIKFQNYKDFIFNVSERPDFLINLKRSLYVLEKSLNYNTYKNTLLSYNNCKSDLEDMIQRHNCDIPSKVSSSSNDSTQLTRVKLKHHLEFHLSETKDYRVTCVECNPKNSSIFISGYGVQSGNEMSKNPRGMVLCWNIHKCEYPEKIYHTEEAVTCVSFSNLQPFLVAVGMRYGLIDVYDLRTSFLKPCGSNRSSKERPTGTIVSIKWKTKSHSLKNDIEVLLSISTDGVITTWSQGKTLEGDVFKKTTRGTNNDQTEKHRQLLLASDATGTCLQMKPVDPNIVQFGTMEGQVLKVSSESPEDYMQVFECHNGPTYDLQWSPLVEDVFVTSGGDNKIRIWETGRTKSSKTIALPETVTRLALSNMKSTVFVGLSKQALFVFDLSLDMHKPVLVFKAREFASFTCAVFCPRNNWILVGDSGGFISLYELTDVPESVRNQSESLKNTFLPEY</sequence>
<evidence type="ECO:0000256" key="2">
    <source>
        <dbReference type="ARBA" id="ARBA00022490"/>
    </source>
</evidence>
<keyword evidence="14" id="KW-1185">Reference proteome</keyword>
<dbReference type="InterPro" id="IPR036322">
    <property type="entry name" value="WD40_repeat_dom_sf"/>
</dbReference>
<dbReference type="Proteomes" id="UP000827092">
    <property type="component" value="Unassembled WGS sequence"/>
</dbReference>
<dbReference type="GO" id="GO:0120293">
    <property type="term" value="C:dynein axonemal particle"/>
    <property type="evidence" value="ECO:0007669"/>
    <property type="project" value="UniProtKB-SubCell"/>
</dbReference>
<dbReference type="Gene3D" id="2.130.10.10">
    <property type="entry name" value="YVTN repeat-like/Quinoprotein amine dehydrogenase"/>
    <property type="match status" value="2"/>
</dbReference>
<dbReference type="EMBL" id="JAFNEN010000191">
    <property type="protein sequence ID" value="KAG8190192.1"/>
    <property type="molecule type" value="Genomic_DNA"/>
</dbReference>
<evidence type="ECO:0000256" key="5">
    <source>
        <dbReference type="ARBA" id="ARBA00022846"/>
    </source>
</evidence>
<evidence type="ECO:0000256" key="6">
    <source>
        <dbReference type="ARBA" id="ARBA00023069"/>
    </source>
</evidence>
<evidence type="ECO:0000256" key="11">
    <source>
        <dbReference type="ARBA" id="ARBA00041557"/>
    </source>
</evidence>
<dbReference type="InterPro" id="IPR015943">
    <property type="entry name" value="WD40/YVTN_repeat-like_dom_sf"/>
</dbReference>
<dbReference type="Pfam" id="PF00400">
    <property type="entry name" value="WD40"/>
    <property type="match status" value="1"/>
</dbReference>
<keyword evidence="8" id="KW-0966">Cell projection</keyword>
<accession>A0AAV6V1I6</accession>
<protein>
    <recommendedName>
        <fullName evidence="10">Dynein axonemal intermediate chain 4</fullName>
    </recommendedName>
    <alternativeName>
        <fullName evidence="11">WD repeat-containing protein 78</fullName>
    </alternativeName>
</protein>
<evidence type="ECO:0000256" key="4">
    <source>
        <dbReference type="ARBA" id="ARBA00022737"/>
    </source>
</evidence>
<dbReference type="SUPFAM" id="SSF50978">
    <property type="entry name" value="WD40 repeat-like"/>
    <property type="match status" value="1"/>
</dbReference>
<comment type="caution">
    <text evidence="13">The sequence shown here is derived from an EMBL/GenBank/DDBJ whole genome shotgun (WGS) entry which is preliminary data.</text>
</comment>
<feature type="repeat" description="WD" evidence="12">
    <location>
        <begin position="534"/>
        <end position="576"/>
    </location>
</feature>
<keyword evidence="7" id="KW-0206">Cytoskeleton</keyword>
<evidence type="ECO:0000256" key="12">
    <source>
        <dbReference type="PROSITE-ProRule" id="PRU00221"/>
    </source>
</evidence>
<evidence type="ECO:0000256" key="1">
    <source>
        <dbReference type="ARBA" id="ARBA00004611"/>
    </source>
</evidence>
<organism evidence="13 14">
    <name type="scientific">Oedothorax gibbosus</name>
    <dbReference type="NCBI Taxonomy" id="931172"/>
    <lineage>
        <taxon>Eukaryota</taxon>
        <taxon>Metazoa</taxon>
        <taxon>Ecdysozoa</taxon>
        <taxon>Arthropoda</taxon>
        <taxon>Chelicerata</taxon>
        <taxon>Arachnida</taxon>
        <taxon>Araneae</taxon>
        <taxon>Araneomorphae</taxon>
        <taxon>Entelegynae</taxon>
        <taxon>Araneoidea</taxon>
        <taxon>Linyphiidae</taxon>
        <taxon>Erigoninae</taxon>
        <taxon>Oedothorax</taxon>
    </lineage>
</organism>
<evidence type="ECO:0000313" key="13">
    <source>
        <dbReference type="EMBL" id="KAG8190192.1"/>
    </source>
</evidence>
<keyword evidence="2" id="KW-0963">Cytoplasm</keyword>
<proteinExistence type="predicted"/>
<dbReference type="GO" id="GO:0045503">
    <property type="term" value="F:dynein light chain binding"/>
    <property type="evidence" value="ECO:0007669"/>
    <property type="project" value="TreeGrafter"/>
</dbReference>
<dbReference type="SMART" id="SM00320">
    <property type="entry name" value="WD40"/>
    <property type="match status" value="4"/>
</dbReference>
<dbReference type="PANTHER" id="PTHR12442">
    <property type="entry name" value="DYNEIN INTERMEDIATE CHAIN"/>
    <property type="match status" value="1"/>
</dbReference>
<dbReference type="InterPro" id="IPR001680">
    <property type="entry name" value="WD40_rpt"/>
</dbReference>
<evidence type="ECO:0000256" key="7">
    <source>
        <dbReference type="ARBA" id="ARBA00023212"/>
    </source>
</evidence>
<evidence type="ECO:0000256" key="9">
    <source>
        <dbReference type="ARBA" id="ARBA00024190"/>
    </source>
</evidence>
<comment type="subcellular location">
    <subcellularLocation>
        <location evidence="1">Cytoplasm</location>
        <location evidence="1">Cytoskeleton</location>
        <location evidence="1">Flagellum axoneme</location>
    </subcellularLocation>
    <subcellularLocation>
        <location evidence="9">Dynein axonemal particle</location>
    </subcellularLocation>
</comment>
<reference evidence="13 14" key="1">
    <citation type="journal article" date="2022" name="Nat. Ecol. Evol.">
        <title>A masculinizing supergene underlies an exaggerated male reproductive morph in a spider.</title>
        <authorList>
            <person name="Hendrickx F."/>
            <person name="De Corte Z."/>
            <person name="Sonet G."/>
            <person name="Van Belleghem S.M."/>
            <person name="Kostlbacher S."/>
            <person name="Vangestel C."/>
        </authorList>
    </citation>
    <scope>NUCLEOTIDE SEQUENCE [LARGE SCALE GENOMIC DNA]</scope>
    <source>
        <strain evidence="13">W744_W776</strain>
    </source>
</reference>
<name>A0AAV6V1I6_9ARAC</name>
<dbReference type="PROSITE" id="PS50082">
    <property type="entry name" value="WD_REPEATS_2"/>
    <property type="match status" value="1"/>
</dbReference>
<dbReference type="GO" id="GO:0003341">
    <property type="term" value="P:cilium movement"/>
    <property type="evidence" value="ECO:0007669"/>
    <property type="project" value="TreeGrafter"/>
</dbReference>
<gene>
    <name evidence="13" type="ORF">JTE90_011916</name>
</gene>
<keyword evidence="6" id="KW-0969">Cilium</keyword>
<evidence type="ECO:0000256" key="8">
    <source>
        <dbReference type="ARBA" id="ARBA00023273"/>
    </source>
</evidence>
<dbReference type="AlphaFoldDB" id="A0AAV6V1I6"/>
<dbReference type="InterPro" id="IPR050687">
    <property type="entry name" value="Dynein_IC"/>
</dbReference>
<evidence type="ECO:0000256" key="10">
    <source>
        <dbReference type="ARBA" id="ARBA00040002"/>
    </source>
</evidence>
<evidence type="ECO:0000256" key="3">
    <source>
        <dbReference type="ARBA" id="ARBA00022574"/>
    </source>
</evidence>
<dbReference type="GO" id="GO:0045504">
    <property type="term" value="F:dynein heavy chain binding"/>
    <property type="evidence" value="ECO:0007669"/>
    <property type="project" value="TreeGrafter"/>
</dbReference>
<keyword evidence="5" id="KW-0282">Flagellum</keyword>
<keyword evidence="3 12" id="KW-0853">WD repeat</keyword>
<dbReference type="GO" id="GO:0005858">
    <property type="term" value="C:axonemal dynein complex"/>
    <property type="evidence" value="ECO:0007669"/>
    <property type="project" value="TreeGrafter"/>
</dbReference>
<dbReference type="PANTHER" id="PTHR12442:SF12">
    <property type="entry name" value="DYNEIN AXONEMAL INTERMEDIATE CHAIN 4"/>
    <property type="match status" value="1"/>
</dbReference>
<dbReference type="PROSITE" id="PS50294">
    <property type="entry name" value="WD_REPEATS_REGION"/>
    <property type="match status" value="1"/>
</dbReference>
<keyword evidence="4" id="KW-0677">Repeat</keyword>